<proteinExistence type="predicted"/>
<evidence type="ECO:0008006" key="3">
    <source>
        <dbReference type="Google" id="ProtNLM"/>
    </source>
</evidence>
<sequence>MGIVAPMRAYKLVWYLNQAMRIDFAKQAECEIHPFNRAAIKISYYQYEAPYGNFRLIENRAVVNPKDEIHYLIPELKEFDFLLYVQGEMHQDYFERLRNGLKQLTIVNYFKVFDVERIATKENLIF</sequence>
<dbReference type="InterPro" id="IPR047690">
    <property type="entry name" value="IPExxxVDY_fam"/>
</dbReference>
<organism evidence="1 2">
    <name type="scientific">Persicobacter psychrovividus</name>
    <dbReference type="NCBI Taxonomy" id="387638"/>
    <lineage>
        <taxon>Bacteria</taxon>
        <taxon>Pseudomonadati</taxon>
        <taxon>Bacteroidota</taxon>
        <taxon>Cytophagia</taxon>
        <taxon>Cytophagales</taxon>
        <taxon>Persicobacteraceae</taxon>
        <taxon>Persicobacter</taxon>
    </lineage>
</organism>
<evidence type="ECO:0000313" key="2">
    <source>
        <dbReference type="Proteomes" id="UP001354989"/>
    </source>
</evidence>
<accession>A0ABM7VFG5</accession>
<dbReference type="Proteomes" id="UP001354989">
    <property type="component" value="Chromosome"/>
</dbReference>
<name>A0ABM7VFG5_9BACT</name>
<reference evidence="1 2" key="1">
    <citation type="submission" date="2021-12" db="EMBL/GenBank/DDBJ databases">
        <title>Genome sequencing of bacteria with rrn-lacking chromosome and rrn-plasmid.</title>
        <authorList>
            <person name="Anda M."/>
            <person name="Iwasaki W."/>
        </authorList>
    </citation>
    <scope>NUCLEOTIDE SEQUENCE [LARGE SCALE GENOMIC DNA]</scope>
    <source>
        <strain evidence="1 2">NBRC 101262</strain>
    </source>
</reference>
<dbReference type="EMBL" id="AP025292">
    <property type="protein sequence ID" value="BDC99594.1"/>
    <property type="molecule type" value="Genomic_DNA"/>
</dbReference>
<gene>
    <name evidence="1" type="ORF">PEPS_18750</name>
</gene>
<evidence type="ECO:0000313" key="1">
    <source>
        <dbReference type="EMBL" id="BDC99594.1"/>
    </source>
</evidence>
<keyword evidence="2" id="KW-1185">Reference proteome</keyword>
<protein>
    <recommendedName>
        <fullName evidence="3">IPExxxVDY family protein</fullName>
    </recommendedName>
</protein>
<dbReference type="NCBIfam" id="NF033205">
    <property type="entry name" value="IPExxxVDY"/>
    <property type="match status" value="1"/>
</dbReference>